<dbReference type="GO" id="GO:0008410">
    <property type="term" value="F:CoA-transferase activity"/>
    <property type="evidence" value="ECO:0007669"/>
    <property type="project" value="InterPro"/>
</dbReference>
<dbReference type="Pfam" id="PF01144">
    <property type="entry name" value="CoA_trans"/>
    <property type="match status" value="1"/>
</dbReference>
<dbReference type="AlphaFoldDB" id="S7U0B7"/>
<dbReference type="Gene3D" id="3.40.1080.10">
    <property type="entry name" value="Glutaconate Coenzyme A-transferase"/>
    <property type="match status" value="2"/>
</dbReference>
<evidence type="ECO:0000313" key="1">
    <source>
        <dbReference type="EMBL" id="EPR42861.1"/>
    </source>
</evidence>
<dbReference type="InterPro" id="IPR037171">
    <property type="entry name" value="NagB/RpiA_transferase-like"/>
</dbReference>
<dbReference type="RefSeq" id="WP_020875896.1">
    <property type="nucleotide sequence ID" value="NZ_ATHJ01000063.1"/>
</dbReference>
<dbReference type="SMART" id="SM00882">
    <property type="entry name" value="CoA_trans"/>
    <property type="match status" value="1"/>
</dbReference>
<protein>
    <submittedName>
        <fullName evidence="1">Coenzyme A transferase</fullName>
    </submittedName>
</protein>
<reference evidence="1 2" key="1">
    <citation type="journal article" date="2013" name="Genome Announc.">
        <title>Draft genome sequences for three mercury-methylating, sulfate-reducing bacteria.</title>
        <authorList>
            <person name="Brown S.D."/>
            <person name="Hurt R.A.Jr."/>
            <person name="Gilmour C.C."/>
            <person name="Elias D.A."/>
        </authorList>
    </citation>
    <scope>NUCLEOTIDE SEQUENCE [LARGE SCALE GENOMIC DNA]</scope>
    <source>
        <strain evidence="1 2">DSM 2059</strain>
    </source>
</reference>
<proteinExistence type="predicted"/>
<dbReference type="SUPFAM" id="SSF100950">
    <property type="entry name" value="NagB/RpiA/CoA transferase-like"/>
    <property type="match status" value="2"/>
</dbReference>
<dbReference type="PANTHER" id="PTHR43293">
    <property type="entry name" value="ACETATE COA-TRANSFERASE YDIF"/>
    <property type="match status" value="1"/>
</dbReference>
<dbReference type="OrthoDB" id="9805230at2"/>
<sequence length="667" mass="72447">MEKPLTPIGTFKTLLNPFQSTATQKDKVVTAEEAVRMIRDNDTVAFGGFAGVGACEEIAAALERCFLDTGAPRDLTLMFAVATGPGNDSNLGLNHLAHEGLLKRIIGGHWGLAPKIQRLAVENKVVAYNLPQGIISHMYRNIASGKAGIFSDVGLGTFVDPRNGGGKLNERTTREIVRLMDIDGEEYLFYKTFPVNVAVIRGTTADTNGNITMEKEALTLESLSIAMAARNSGGLVIAQVERVAQAGTLNSRQVKIPGILVDGVVVARPENHWQTFGEIYNPSFSGEVAVPMNAIPPMDLTCRKIIARRAAFEIKPNCVVNLGIGVPEGVASVANEEKILDFMTMTAEPGVIGGLPAGGINFGAAVNAAALIDQPYQFDFYNGGGVDVAFLGMAEADREGNVNVSRFGSKLAGAGGFINISQNSKKVVFMGTFTAGGMTYAVEDGRLTIQKEGRFRKFVDHVCHITFSGPYGARSKRKILYITERCVFELGDRGPELTEIAPGIDLEKDILAHMDFMPVVREPLKQMDDRIFFPSRMALKDDLLNISPEDRIIYDPASDTLFANLAGYSVKSIHDVKAVENTISGLISPLGRKVQAIGNYDQFVIDPDLIDPYSAMQQSLQSHYFSRVSRYTTSAFLRMKLGDALEKRGVAPHIFESPEEAHAFLKN</sequence>
<comment type="caution">
    <text evidence="1">The sequence shown here is derived from an EMBL/GenBank/DDBJ whole genome shotgun (WGS) entry which is preliminary data.</text>
</comment>
<dbReference type="Proteomes" id="UP000014977">
    <property type="component" value="Unassembled WGS sequence"/>
</dbReference>
<keyword evidence="2" id="KW-1185">Reference proteome</keyword>
<name>S7U0B7_DESML</name>
<accession>S7U0B7</accession>
<dbReference type="PATRIC" id="fig|1121405.3.peg.938"/>
<dbReference type="PANTHER" id="PTHR43293:SF1">
    <property type="entry name" value="ACETATE COA-TRANSFERASE YDIF"/>
    <property type="match status" value="1"/>
</dbReference>
<dbReference type="eggNOG" id="COG4670">
    <property type="taxonomic scope" value="Bacteria"/>
</dbReference>
<dbReference type="InterPro" id="IPR004165">
    <property type="entry name" value="CoA_trans_fam_I"/>
</dbReference>
<gene>
    <name evidence="1" type="ORF">dsmv_1512</name>
</gene>
<dbReference type="EMBL" id="ATHJ01000063">
    <property type="protein sequence ID" value="EPR42861.1"/>
    <property type="molecule type" value="Genomic_DNA"/>
</dbReference>
<organism evidence="1 2">
    <name type="scientific">Desulfococcus multivorans DSM 2059</name>
    <dbReference type="NCBI Taxonomy" id="1121405"/>
    <lineage>
        <taxon>Bacteria</taxon>
        <taxon>Pseudomonadati</taxon>
        <taxon>Thermodesulfobacteriota</taxon>
        <taxon>Desulfobacteria</taxon>
        <taxon>Desulfobacterales</taxon>
        <taxon>Desulfococcaceae</taxon>
        <taxon>Desulfococcus</taxon>
    </lineage>
</organism>
<keyword evidence="1" id="KW-0808">Transferase</keyword>
<evidence type="ECO:0000313" key="2">
    <source>
        <dbReference type="Proteomes" id="UP000014977"/>
    </source>
</evidence>
<dbReference type="STRING" id="897.B2D07_13325"/>